<gene>
    <name evidence="1" type="ORF">F8388_017578</name>
</gene>
<reference evidence="1 2" key="1">
    <citation type="journal article" date="2020" name="bioRxiv">
        <title>Sequence and annotation of 42 cannabis genomes reveals extensive copy number variation in cannabinoid synthesis and pathogen resistance genes.</title>
        <authorList>
            <person name="Mckernan K.J."/>
            <person name="Helbert Y."/>
            <person name="Kane L.T."/>
            <person name="Ebling H."/>
            <person name="Zhang L."/>
            <person name="Liu B."/>
            <person name="Eaton Z."/>
            <person name="Mclaughlin S."/>
            <person name="Kingan S."/>
            <person name="Baybayan P."/>
            <person name="Concepcion G."/>
            <person name="Jordan M."/>
            <person name="Riva A."/>
            <person name="Barbazuk W."/>
            <person name="Harkins T."/>
        </authorList>
    </citation>
    <scope>NUCLEOTIDE SEQUENCE [LARGE SCALE GENOMIC DNA]</scope>
    <source>
        <strain evidence="2">cv. Jamaican Lion 4</strain>
        <tissue evidence="1">Leaf</tissue>
    </source>
</reference>
<accession>A0A7J6DWL0</accession>
<evidence type="ECO:0000313" key="2">
    <source>
        <dbReference type="Proteomes" id="UP000525078"/>
    </source>
</evidence>
<feature type="non-terminal residue" evidence="1">
    <location>
        <position position="1"/>
    </location>
</feature>
<dbReference type="EMBL" id="JAATIP010000377">
    <property type="protein sequence ID" value="KAF4350000.1"/>
    <property type="molecule type" value="Genomic_DNA"/>
</dbReference>
<evidence type="ECO:0000313" key="1">
    <source>
        <dbReference type="EMBL" id="KAF4350000.1"/>
    </source>
</evidence>
<protein>
    <submittedName>
        <fullName evidence="1">Uncharacterized protein</fullName>
    </submittedName>
</protein>
<organism evidence="1 2">
    <name type="scientific">Cannabis sativa</name>
    <name type="common">Hemp</name>
    <name type="synonym">Marijuana</name>
    <dbReference type="NCBI Taxonomy" id="3483"/>
    <lineage>
        <taxon>Eukaryota</taxon>
        <taxon>Viridiplantae</taxon>
        <taxon>Streptophyta</taxon>
        <taxon>Embryophyta</taxon>
        <taxon>Tracheophyta</taxon>
        <taxon>Spermatophyta</taxon>
        <taxon>Magnoliopsida</taxon>
        <taxon>eudicotyledons</taxon>
        <taxon>Gunneridae</taxon>
        <taxon>Pentapetalae</taxon>
        <taxon>rosids</taxon>
        <taxon>fabids</taxon>
        <taxon>Rosales</taxon>
        <taxon>Cannabaceae</taxon>
        <taxon>Cannabis</taxon>
    </lineage>
</organism>
<name>A0A7J6DWL0_CANSA</name>
<sequence length="85" mass="9670">MSHNYFTGALPSEYMSFWYAMKDFKITNLTYMKAMENLTLNTNAIAPRELGESLSWGDGDPKDAASLVGLHLWDKIEGDDYQKLT</sequence>
<dbReference type="Proteomes" id="UP000525078">
    <property type="component" value="Unassembled WGS sequence"/>
</dbReference>
<dbReference type="AlphaFoldDB" id="A0A7J6DWL0"/>
<proteinExistence type="predicted"/>
<comment type="caution">
    <text evidence="1">The sequence shown here is derived from an EMBL/GenBank/DDBJ whole genome shotgun (WGS) entry which is preliminary data.</text>
</comment>